<gene>
    <name evidence="3" type="ORF">CASFOL_000984</name>
</gene>
<feature type="transmembrane region" description="Helical" evidence="1">
    <location>
        <begin position="183"/>
        <end position="200"/>
    </location>
</feature>
<reference evidence="4" key="1">
    <citation type="journal article" date="2024" name="IScience">
        <title>Strigolactones Initiate the Formation of Haustorium-like Structures in Castilleja.</title>
        <authorList>
            <person name="Buerger M."/>
            <person name="Peterson D."/>
            <person name="Chory J."/>
        </authorList>
    </citation>
    <scope>NUCLEOTIDE SEQUENCE [LARGE SCALE GENOMIC DNA]</scope>
</reference>
<feature type="transmembrane region" description="Helical" evidence="1">
    <location>
        <begin position="88"/>
        <end position="108"/>
    </location>
</feature>
<feature type="transmembrane region" description="Helical" evidence="1">
    <location>
        <begin position="369"/>
        <end position="390"/>
    </location>
</feature>
<dbReference type="Pfam" id="PF04578">
    <property type="entry name" value="DUF594"/>
    <property type="match status" value="1"/>
</dbReference>
<evidence type="ECO:0000313" key="3">
    <source>
        <dbReference type="EMBL" id="KAL3655198.1"/>
    </source>
</evidence>
<dbReference type="InterPro" id="IPR025315">
    <property type="entry name" value="DUF4220"/>
</dbReference>
<keyword evidence="1" id="KW-0812">Transmembrane</keyword>
<name>A0ABD3ELB1_9LAMI</name>
<evidence type="ECO:0000313" key="4">
    <source>
        <dbReference type="Proteomes" id="UP001632038"/>
    </source>
</evidence>
<evidence type="ECO:0000259" key="2">
    <source>
        <dbReference type="Pfam" id="PF13968"/>
    </source>
</evidence>
<protein>
    <recommendedName>
        <fullName evidence="2">DUF4220 domain-containing protein</fullName>
    </recommendedName>
</protein>
<keyword evidence="1" id="KW-1133">Transmembrane helix</keyword>
<evidence type="ECO:0000256" key="1">
    <source>
        <dbReference type="SAM" id="Phobius"/>
    </source>
</evidence>
<feature type="transmembrane region" description="Helical" evidence="1">
    <location>
        <begin position="128"/>
        <end position="147"/>
    </location>
</feature>
<organism evidence="3 4">
    <name type="scientific">Castilleja foliolosa</name>
    <dbReference type="NCBI Taxonomy" id="1961234"/>
    <lineage>
        <taxon>Eukaryota</taxon>
        <taxon>Viridiplantae</taxon>
        <taxon>Streptophyta</taxon>
        <taxon>Embryophyta</taxon>
        <taxon>Tracheophyta</taxon>
        <taxon>Spermatophyta</taxon>
        <taxon>Magnoliopsida</taxon>
        <taxon>eudicotyledons</taxon>
        <taxon>Gunneridae</taxon>
        <taxon>Pentapetalae</taxon>
        <taxon>asterids</taxon>
        <taxon>lamiids</taxon>
        <taxon>Lamiales</taxon>
        <taxon>Orobanchaceae</taxon>
        <taxon>Pedicularideae</taxon>
        <taxon>Castillejinae</taxon>
        <taxon>Castilleja</taxon>
    </lineage>
</organism>
<dbReference type="AlphaFoldDB" id="A0ABD3ELB1"/>
<dbReference type="EMBL" id="JAVIJP010000002">
    <property type="protein sequence ID" value="KAL3655198.1"/>
    <property type="molecule type" value="Genomic_DNA"/>
</dbReference>
<dbReference type="InterPro" id="IPR007658">
    <property type="entry name" value="DUF594"/>
</dbReference>
<feature type="domain" description="DUF4220" evidence="2">
    <location>
        <begin position="91"/>
        <end position="436"/>
    </location>
</feature>
<dbReference type="Proteomes" id="UP001632038">
    <property type="component" value="Unassembled WGS sequence"/>
</dbReference>
<comment type="caution">
    <text evidence="3">The sequence shown here is derived from an EMBL/GenBank/DDBJ whole genome shotgun (WGS) entry which is preliminary data.</text>
</comment>
<feature type="transmembrane region" description="Helical" evidence="1">
    <location>
        <begin position="337"/>
        <end position="357"/>
    </location>
</feature>
<proteinExistence type="predicted"/>
<keyword evidence="1" id="KW-0472">Membrane</keyword>
<accession>A0ABD3ELB1</accession>
<sequence length="719" mass="83702">MQQPQTQPPYLNSIYLCLPHLKIVNGLYAARQQVKDHRRLIEVIAETLIKFLDEWEIRVQIILSLTLQILLITLGNRRKYISKIWIRITLWFAYLLADWVAIVSLGVISKNTLDECQTGEPNSNQLMWFWAQFFLLHLGGPDTITAYSLEDNELWLRHLVGLVVQSGLALYILVVSLPGPDLWLNFSSVLVFISGLIKYGERTLALSAANSENFRDSMLTEADAGPDYAKFMEEFTLKKAEGYYVEVDEVEEVPVPDELYDLPIDDKRLIHQAYELFLTFKCLFAEAILSFQHRDRSRQYFQELKPERAFVVVEIELGLVFDELYTKASVVYNVRGSVFRTITFSFTLFAFLAFTFLCEKSKFKKLDLIITYLLLVVAICLEIYGCWVLINSDWARNWLNVREKEKTLSSRIVRFFQRPNGKKRWSHKMAQHSLLSHCVVDERDEVYGKIRKFLFRVPKLVRIHNYLEKHWYKTFVDITPKLKELIFEELDSYHTRINSRTSLWDRRGSLALEKYGAVSLSWNEEAEFDQRVLLWHIATDICYYLGKRYETQENEEIPELSKNISDYMLYLLIACPAMLPIGIGTIRFRDTCAEAKGFFEERNVGSCKFKACKKLLKVNTEIQPAKVKGDRSKSVLFDACRLAKSLRKVDKGVRWEMISRFWVEVLAFAASHCGGNHHACQLRKGGELLSHVWLLMAHLGITEQFQINQGHKRAKLIVK</sequence>
<dbReference type="Pfam" id="PF13968">
    <property type="entry name" value="DUF4220"/>
    <property type="match status" value="1"/>
</dbReference>
<feature type="transmembrane region" description="Helical" evidence="1">
    <location>
        <begin position="159"/>
        <end position="177"/>
    </location>
</feature>
<keyword evidence="4" id="KW-1185">Reference proteome</keyword>
<dbReference type="PANTHER" id="PTHR31325">
    <property type="entry name" value="OS01G0798800 PROTEIN-RELATED"/>
    <property type="match status" value="1"/>
</dbReference>
<feature type="transmembrane region" description="Helical" evidence="1">
    <location>
        <begin position="567"/>
        <end position="586"/>
    </location>
</feature>